<dbReference type="OrthoDB" id="372950at2157"/>
<dbReference type="KEGG" id="mvo:Mvol_0500"/>
<sequence length="174" mass="20375">MITEQVSKNRELNEELATKVLFLKEFIISTKLSNNLKLKSYSEVIAIIANIFFELKEDIPKTDNNLKLMSYFEKYYSSWSKNMNDYFILIEYQIGASSFVEIVPHIEKSKRITELQTRSQKKIHISCEYTVPNPKLLIMFSELLYNTAKEIGLIKISRKLVVPAHFEVAHFEVE</sequence>
<dbReference type="InParanoid" id="D7DSQ0"/>
<organism evidence="1 2">
    <name type="scientific">Methanococcus voltae (strain ATCC BAA-1334 / A3)</name>
    <dbReference type="NCBI Taxonomy" id="456320"/>
    <lineage>
        <taxon>Archaea</taxon>
        <taxon>Methanobacteriati</taxon>
        <taxon>Methanobacteriota</taxon>
        <taxon>Methanomada group</taxon>
        <taxon>Methanococci</taxon>
        <taxon>Methanococcales</taxon>
        <taxon>Methanococcaceae</taxon>
        <taxon>Methanococcus</taxon>
    </lineage>
</organism>
<dbReference type="STRING" id="456320.Mvol_0500"/>
<evidence type="ECO:0000313" key="1">
    <source>
        <dbReference type="EMBL" id="ADI36160.1"/>
    </source>
</evidence>
<gene>
    <name evidence="1" type="ordered locus">Mvol_0500</name>
</gene>
<proteinExistence type="predicted"/>
<dbReference type="AlphaFoldDB" id="D7DSQ0"/>
<reference evidence="1 2" key="1">
    <citation type="submission" date="2010-05" db="EMBL/GenBank/DDBJ databases">
        <title>Complete sequence of Methanococcus voltae A3.</title>
        <authorList>
            <consortium name="US DOE Joint Genome Institute"/>
            <person name="Lucas S."/>
            <person name="Copeland A."/>
            <person name="Lapidus A."/>
            <person name="Cheng J.-F."/>
            <person name="Bruce D."/>
            <person name="Goodwin L."/>
            <person name="Pitluck S."/>
            <person name="Lowry S."/>
            <person name="Clum A."/>
            <person name="Land M."/>
            <person name="Hauser L."/>
            <person name="Kyrpides N."/>
            <person name="Mikhailova N."/>
            <person name="Whitman W.B."/>
            <person name="Woyke T."/>
        </authorList>
    </citation>
    <scope>NUCLEOTIDE SEQUENCE [LARGE SCALE GENOMIC DNA]</scope>
    <source>
        <strain evidence="2">ATCC BAA-1334 / A3</strain>
    </source>
</reference>
<dbReference type="EMBL" id="CP002057">
    <property type="protein sequence ID" value="ADI36160.1"/>
    <property type="molecule type" value="Genomic_DNA"/>
</dbReference>
<protein>
    <submittedName>
        <fullName evidence="1">Uncharacterized protein</fullName>
    </submittedName>
</protein>
<accession>D7DSQ0</accession>
<name>D7DSQ0_METV3</name>
<keyword evidence="2" id="KW-1185">Reference proteome</keyword>
<dbReference type="Proteomes" id="UP000007722">
    <property type="component" value="Chromosome"/>
</dbReference>
<evidence type="ECO:0000313" key="2">
    <source>
        <dbReference type="Proteomes" id="UP000007722"/>
    </source>
</evidence>
<dbReference type="HOGENOM" id="CLU_1536699_0_0_2"/>